<organism evidence="2 3">
    <name type="scientific">Hymenobacter chitinivorans DSM 11115</name>
    <dbReference type="NCBI Taxonomy" id="1121954"/>
    <lineage>
        <taxon>Bacteria</taxon>
        <taxon>Pseudomonadati</taxon>
        <taxon>Bacteroidota</taxon>
        <taxon>Cytophagia</taxon>
        <taxon>Cytophagales</taxon>
        <taxon>Hymenobacteraceae</taxon>
        <taxon>Hymenobacter</taxon>
    </lineage>
</organism>
<keyword evidence="1" id="KW-0472">Membrane</keyword>
<reference evidence="2 3" key="1">
    <citation type="submission" date="2017-11" db="EMBL/GenBank/DDBJ databases">
        <title>Genomic Encyclopedia of Archaeal and Bacterial Type Strains, Phase II (KMG-II): From Individual Species to Whole Genera.</title>
        <authorList>
            <person name="Goeker M."/>
        </authorList>
    </citation>
    <scope>NUCLEOTIDE SEQUENCE [LARGE SCALE GENOMIC DNA]</scope>
    <source>
        <strain evidence="2 3">DSM 11115</strain>
    </source>
</reference>
<keyword evidence="1" id="KW-1133">Transmembrane helix</keyword>
<sequence>MRKPSTTFSALLLLGGVGTLGFLWSQLRGLSLRFDLRDEDAPDEYC</sequence>
<evidence type="ECO:0000313" key="2">
    <source>
        <dbReference type="EMBL" id="PJJ60269.1"/>
    </source>
</evidence>
<dbReference type="Proteomes" id="UP000228535">
    <property type="component" value="Unassembled WGS sequence"/>
</dbReference>
<dbReference type="AlphaFoldDB" id="A0A2M9BQP8"/>
<evidence type="ECO:0000313" key="3">
    <source>
        <dbReference type="Proteomes" id="UP000228535"/>
    </source>
</evidence>
<dbReference type="EMBL" id="PGFA01000001">
    <property type="protein sequence ID" value="PJJ60269.1"/>
    <property type="molecule type" value="Genomic_DNA"/>
</dbReference>
<dbReference type="RefSeq" id="WP_157807375.1">
    <property type="nucleotide sequence ID" value="NZ_PGFA01000001.1"/>
</dbReference>
<accession>A0A2M9BQP8</accession>
<protein>
    <submittedName>
        <fullName evidence="2">Uncharacterized protein</fullName>
    </submittedName>
</protein>
<evidence type="ECO:0000256" key="1">
    <source>
        <dbReference type="SAM" id="Phobius"/>
    </source>
</evidence>
<gene>
    <name evidence="2" type="ORF">CLV45_1694</name>
</gene>
<comment type="caution">
    <text evidence="2">The sequence shown here is derived from an EMBL/GenBank/DDBJ whole genome shotgun (WGS) entry which is preliminary data.</text>
</comment>
<feature type="transmembrane region" description="Helical" evidence="1">
    <location>
        <begin position="6"/>
        <end position="24"/>
    </location>
</feature>
<keyword evidence="3" id="KW-1185">Reference proteome</keyword>
<name>A0A2M9BQP8_9BACT</name>
<proteinExistence type="predicted"/>
<keyword evidence="1" id="KW-0812">Transmembrane</keyword>